<name>A0A151WJ50_9HYME</name>
<dbReference type="EMBL" id="KQ983045">
    <property type="protein sequence ID" value="KYQ47903.1"/>
    <property type="molecule type" value="Genomic_DNA"/>
</dbReference>
<sequence length="105" mass="12370">MERHAGARGISLDKLKLKRAMCRKDAAELSCDTQRRRLPEKESNGRRGFPRRFYDGGACSNMLTRSHNKIDHRSYRSFFSCPFFSFLICLYLIPPRLIKHIINFF</sequence>
<keyword evidence="1" id="KW-0472">Membrane</keyword>
<proteinExistence type="predicted"/>
<reference evidence="2 3" key="1">
    <citation type="submission" date="2015-09" db="EMBL/GenBank/DDBJ databases">
        <title>Trachymyrmex zeteki WGS genome.</title>
        <authorList>
            <person name="Nygaard S."/>
            <person name="Hu H."/>
            <person name="Boomsma J."/>
            <person name="Zhang G."/>
        </authorList>
    </citation>
    <scope>NUCLEOTIDE SEQUENCE [LARGE SCALE GENOMIC DNA]</scope>
    <source>
        <strain evidence="2">Tzet28-1</strain>
        <tissue evidence="2">Whole body</tissue>
    </source>
</reference>
<organism evidence="2 3">
    <name type="scientific">Mycetomoellerius zeteki</name>
    <dbReference type="NCBI Taxonomy" id="64791"/>
    <lineage>
        <taxon>Eukaryota</taxon>
        <taxon>Metazoa</taxon>
        <taxon>Ecdysozoa</taxon>
        <taxon>Arthropoda</taxon>
        <taxon>Hexapoda</taxon>
        <taxon>Insecta</taxon>
        <taxon>Pterygota</taxon>
        <taxon>Neoptera</taxon>
        <taxon>Endopterygota</taxon>
        <taxon>Hymenoptera</taxon>
        <taxon>Apocrita</taxon>
        <taxon>Aculeata</taxon>
        <taxon>Formicoidea</taxon>
        <taxon>Formicidae</taxon>
        <taxon>Myrmicinae</taxon>
        <taxon>Mycetomoellerius</taxon>
    </lineage>
</organism>
<evidence type="ECO:0000313" key="2">
    <source>
        <dbReference type="EMBL" id="KYQ47903.1"/>
    </source>
</evidence>
<keyword evidence="1" id="KW-1133">Transmembrane helix</keyword>
<feature type="transmembrane region" description="Helical" evidence="1">
    <location>
        <begin position="75"/>
        <end position="93"/>
    </location>
</feature>
<accession>A0A151WJ50</accession>
<keyword evidence="3" id="KW-1185">Reference proteome</keyword>
<dbReference type="Proteomes" id="UP000075809">
    <property type="component" value="Unassembled WGS sequence"/>
</dbReference>
<evidence type="ECO:0000313" key="3">
    <source>
        <dbReference type="Proteomes" id="UP000075809"/>
    </source>
</evidence>
<evidence type="ECO:0000256" key="1">
    <source>
        <dbReference type="SAM" id="Phobius"/>
    </source>
</evidence>
<protein>
    <submittedName>
        <fullName evidence="2">Uncharacterized protein</fullName>
    </submittedName>
</protein>
<keyword evidence="1" id="KW-0812">Transmembrane</keyword>
<dbReference type="AlphaFoldDB" id="A0A151WJ50"/>
<gene>
    <name evidence="2" type="ORF">ALC60_13073</name>
</gene>